<evidence type="ECO:0000313" key="2">
    <source>
        <dbReference type="EMBL" id="QUE49968.1"/>
    </source>
</evidence>
<dbReference type="NCBIfam" id="TIGR02532">
    <property type="entry name" value="IV_pilin_GFxxxE"/>
    <property type="match status" value="1"/>
</dbReference>
<sequence length="201" mass="21335">MKTHSSRRPSGFTLVELLVVIAIIVVLAAAGFGAAMTAMKKAKAVKTKTVATSIEQAINQFYNEYNKLPDPSGTLSADSDPPLDTSTGEGVKLLTILLGKETGTGADVQNTKRMVFLNVPEGKGNKDGLIYEGDEIKGLYDPFGSGYQVVLDGDYNEEIKPPENTSASGSTSASNVLRGRHCIVYSLGSDKKGKAEAIKTF</sequence>
<keyword evidence="1" id="KW-0812">Transmembrane</keyword>
<gene>
    <name evidence="2" type="ORF">KBB96_13950</name>
</gene>
<feature type="transmembrane region" description="Helical" evidence="1">
    <location>
        <begin position="12"/>
        <end position="38"/>
    </location>
</feature>
<reference evidence="2" key="1">
    <citation type="submission" date="2021-04" db="EMBL/GenBank/DDBJ databases">
        <title>Luteolibacter sp. 32A isolated from the skin of an Anderson's salamander (Ambystoma andersonii).</title>
        <authorList>
            <person name="Spergser J."/>
            <person name="Busse H.-J."/>
        </authorList>
    </citation>
    <scope>NUCLEOTIDE SEQUENCE</scope>
    <source>
        <strain evidence="2">32A</strain>
    </source>
</reference>
<dbReference type="InterPro" id="IPR012902">
    <property type="entry name" value="N_methyl_site"/>
</dbReference>
<dbReference type="AlphaFoldDB" id="A0A975G6Q1"/>
<dbReference type="Proteomes" id="UP000676169">
    <property type="component" value="Chromosome"/>
</dbReference>
<evidence type="ECO:0000313" key="3">
    <source>
        <dbReference type="Proteomes" id="UP000676169"/>
    </source>
</evidence>
<dbReference type="PROSITE" id="PS00409">
    <property type="entry name" value="PROKAR_NTER_METHYL"/>
    <property type="match status" value="1"/>
</dbReference>
<dbReference type="InterPro" id="IPR045584">
    <property type="entry name" value="Pilin-like"/>
</dbReference>
<organism evidence="2 3">
    <name type="scientific">Luteolibacter ambystomatis</name>
    <dbReference type="NCBI Taxonomy" id="2824561"/>
    <lineage>
        <taxon>Bacteria</taxon>
        <taxon>Pseudomonadati</taxon>
        <taxon>Verrucomicrobiota</taxon>
        <taxon>Verrucomicrobiia</taxon>
        <taxon>Verrucomicrobiales</taxon>
        <taxon>Verrucomicrobiaceae</taxon>
        <taxon>Luteolibacter</taxon>
    </lineage>
</organism>
<dbReference type="Pfam" id="PF07963">
    <property type="entry name" value="N_methyl"/>
    <property type="match status" value="1"/>
</dbReference>
<proteinExistence type="predicted"/>
<name>A0A975G6Q1_9BACT</name>
<dbReference type="SUPFAM" id="SSF54523">
    <property type="entry name" value="Pili subunits"/>
    <property type="match status" value="1"/>
</dbReference>
<protein>
    <submittedName>
        <fullName evidence="2">Type II secretion system protein</fullName>
    </submittedName>
</protein>
<dbReference type="RefSeq" id="WP_211630057.1">
    <property type="nucleotide sequence ID" value="NZ_CP073100.1"/>
</dbReference>
<evidence type="ECO:0000256" key="1">
    <source>
        <dbReference type="SAM" id="Phobius"/>
    </source>
</evidence>
<dbReference type="EMBL" id="CP073100">
    <property type="protein sequence ID" value="QUE49968.1"/>
    <property type="molecule type" value="Genomic_DNA"/>
</dbReference>
<accession>A0A975G6Q1</accession>
<keyword evidence="1" id="KW-0472">Membrane</keyword>
<dbReference type="KEGG" id="lamb:KBB96_13950"/>
<dbReference type="PANTHER" id="PTHR30093">
    <property type="entry name" value="GENERAL SECRETION PATHWAY PROTEIN G"/>
    <property type="match status" value="1"/>
</dbReference>
<keyword evidence="3" id="KW-1185">Reference proteome</keyword>
<keyword evidence="1" id="KW-1133">Transmembrane helix</keyword>
<dbReference type="Gene3D" id="3.30.700.10">
    <property type="entry name" value="Glycoprotein, Type 4 Pilin"/>
    <property type="match status" value="1"/>
</dbReference>